<dbReference type="AlphaFoldDB" id="A0A192H1L4"/>
<name>A0A192H1L4_9LACO</name>
<protein>
    <submittedName>
        <fullName evidence="1">Uncharacterized protein</fullName>
    </submittedName>
</protein>
<dbReference type="RefSeq" id="WP_068278903.1">
    <property type="nucleotide sequence ID" value="NZ_CP014873.1"/>
</dbReference>
<reference evidence="1 2" key="1">
    <citation type="submission" date="2016-03" db="EMBL/GenBank/DDBJ databases">
        <title>Pediococcus and Lactobacillus from brewery environment - whole genome sequencing and assembly.</title>
        <authorList>
            <person name="Behr J."/>
            <person name="Geissler A.J."/>
            <person name="Vogel R.F."/>
        </authorList>
    </citation>
    <scope>NUCLEOTIDE SEQUENCE [LARGE SCALE GENOMIC DNA]</scope>
    <source>
        <strain evidence="1 2">TMW 1.1989</strain>
    </source>
</reference>
<evidence type="ECO:0000313" key="1">
    <source>
        <dbReference type="EMBL" id="ANK62127.1"/>
    </source>
</evidence>
<gene>
    <name evidence="1" type="ORF">AYR53_04685</name>
</gene>
<keyword evidence="2" id="KW-1185">Reference proteome</keyword>
<evidence type="ECO:0000313" key="2">
    <source>
        <dbReference type="Proteomes" id="UP000078582"/>
    </source>
</evidence>
<proteinExistence type="predicted"/>
<accession>A0A192H1L4</accession>
<sequence length="275" mass="32012">MGKNTHDWESYIPDNHRLLDLSELKLLVKIACYSEEARICDNTLACVPITFNHDVDGHRCHSLIITKQGRSYLTSATTSKLLNQCQQKFWPEHVVKSIANIIEIYQYVPCIVGNASFITLGTTADNNTAFIALEVFDHFVSVTDDKLLLYFNDQTILKIDYSAKYFERQLKNTAKIFHFITYLQTEFSRYFNNYSRIVILTGDTYLHRQMRSLDNAVYPSLKYCAGHFCLAYSLRWIKTATGCDNVEFLHIFQAIKRRYPIFMPKELMAKFFKSV</sequence>
<dbReference type="GeneID" id="42981539"/>
<organism evidence="1 2">
    <name type="scientific">Loigolactobacillus backii</name>
    <dbReference type="NCBI Taxonomy" id="375175"/>
    <lineage>
        <taxon>Bacteria</taxon>
        <taxon>Bacillati</taxon>
        <taxon>Bacillota</taxon>
        <taxon>Bacilli</taxon>
        <taxon>Lactobacillales</taxon>
        <taxon>Lactobacillaceae</taxon>
        <taxon>Loigolactobacillus</taxon>
    </lineage>
</organism>
<dbReference type="EMBL" id="CP014873">
    <property type="protein sequence ID" value="ANK62127.1"/>
    <property type="molecule type" value="Genomic_DNA"/>
</dbReference>
<dbReference type="Proteomes" id="UP000078582">
    <property type="component" value="Chromosome"/>
</dbReference>